<accession>A0A1G9L5D7</accession>
<keyword evidence="10 12" id="KW-0456">Lyase</keyword>
<evidence type="ECO:0000256" key="2">
    <source>
        <dbReference type="ARBA" id="ARBA00002695"/>
    </source>
</evidence>
<evidence type="ECO:0000259" key="14">
    <source>
        <dbReference type="Pfam" id="PF00330"/>
    </source>
</evidence>
<evidence type="ECO:0000256" key="9">
    <source>
        <dbReference type="ARBA" id="ARBA00023014"/>
    </source>
</evidence>
<evidence type="ECO:0000256" key="7">
    <source>
        <dbReference type="ARBA" id="ARBA00022723"/>
    </source>
</evidence>
<comment type="cofactor">
    <cofactor evidence="12">
        <name>[4Fe-4S] cluster</name>
        <dbReference type="ChEBI" id="CHEBI:49883"/>
    </cofactor>
    <text evidence="12">Binds 1 [4Fe-4S] cluster per subunit.</text>
</comment>
<dbReference type="NCBIfam" id="TIGR00170">
    <property type="entry name" value="leuC"/>
    <property type="match status" value="1"/>
</dbReference>
<dbReference type="PANTHER" id="PTHR43822">
    <property type="entry name" value="HOMOACONITASE, MITOCHONDRIAL-RELATED"/>
    <property type="match status" value="1"/>
</dbReference>
<protein>
    <recommendedName>
        <fullName evidence="12">3-isopropylmalate dehydratase large subunit</fullName>
        <ecNumber evidence="12">4.2.1.33</ecNumber>
    </recommendedName>
    <alternativeName>
        <fullName evidence="12">Alpha-IPM isomerase</fullName>
        <shortName evidence="12">IPMI</shortName>
    </alternativeName>
    <alternativeName>
        <fullName evidence="12">Isopropylmalate isomerase</fullName>
    </alternativeName>
</protein>
<sequence length="465" mass="49966">MGKTLSEKVWDAHVVRAAAGEPDLLYIDLHLVHEVTSPQAFEGLRLAGRPVRRPDLTLATEDHNTPTIDILKPIAEPTSRKQVETLRQNAKDFGVRIHSLGDKDQGIVHVVGPQLGVTQPGMTIVCGDSHTSTHGAFGALAFGIGTSEVEHVLATQTLPQKRQKTMAVNVNGELPDGVTSKDIVLALIAKVGTGGGQGHIVEYRGTTIEALSMESRMTICNMSIEWGAKAGMIAPDETTFAYIKGRPHAPEGEDWDAAVEYWKSLRTDDDATFDVEVDIEATQLTPFVTWGTNPGQGVPLGGTVPAPEDFDSEVEQATAKRALEYMDLTPGTKMRDIHVDTVFLGSCTNGRIEDLRLAASVIEGKKIHENVRMLVVPGSARVRIQAMEEGLDKVFTAFGAEWREAGCSMCLGMNPDQLKPGERAASTSNRNFEGRQGKGGRTHLVSPAVAAATAITGHLSSPADL</sequence>
<dbReference type="PRINTS" id="PR00415">
    <property type="entry name" value="ACONITASE"/>
</dbReference>
<evidence type="ECO:0000256" key="11">
    <source>
        <dbReference type="ARBA" id="ARBA00023304"/>
    </source>
</evidence>
<organism evidence="15 16">
    <name type="scientific">Tessaracoccus oleiagri</name>
    <dbReference type="NCBI Taxonomy" id="686624"/>
    <lineage>
        <taxon>Bacteria</taxon>
        <taxon>Bacillati</taxon>
        <taxon>Actinomycetota</taxon>
        <taxon>Actinomycetes</taxon>
        <taxon>Propionibacteriales</taxon>
        <taxon>Propionibacteriaceae</taxon>
        <taxon>Tessaracoccus</taxon>
    </lineage>
</organism>
<dbReference type="NCBIfam" id="NF004016">
    <property type="entry name" value="PRK05478.1"/>
    <property type="match status" value="1"/>
</dbReference>
<comment type="subunit">
    <text evidence="12">Heterodimer of LeuC and LeuD.</text>
</comment>
<dbReference type="InterPro" id="IPR033941">
    <property type="entry name" value="IPMI_cat"/>
</dbReference>
<gene>
    <name evidence="12" type="primary">leuC</name>
    <name evidence="15" type="ORF">SAMN04488242_2020</name>
</gene>
<dbReference type="SUPFAM" id="SSF53732">
    <property type="entry name" value="Aconitase iron-sulfur domain"/>
    <property type="match status" value="1"/>
</dbReference>
<dbReference type="GO" id="GO:0009098">
    <property type="term" value="P:L-leucine biosynthetic process"/>
    <property type="evidence" value="ECO:0007669"/>
    <property type="project" value="UniProtKB-UniRule"/>
</dbReference>
<dbReference type="GO" id="GO:0051539">
    <property type="term" value="F:4 iron, 4 sulfur cluster binding"/>
    <property type="evidence" value="ECO:0007669"/>
    <property type="project" value="UniProtKB-KW"/>
</dbReference>
<dbReference type="PANTHER" id="PTHR43822:SF9">
    <property type="entry name" value="3-ISOPROPYLMALATE DEHYDRATASE"/>
    <property type="match status" value="1"/>
</dbReference>
<keyword evidence="9 12" id="KW-0411">Iron-sulfur</keyword>
<evidence type="ECO:0000256" key="3">
    <source>
        <dbReference type="ARBA" id="ARBA00004729"/>
    </source>
</evidence>
<proteinExistence type="inferred from homology"/>
<dbReference type="InterPro" id="IPR004430">
    <property type="entry name" value="3-IsopropMal_deHydase_lsu"/>
</dbReference>
<dbReference type="EMBL" id="FNGP01000003">
    <property type="protein sequence ID" value="SDL56943.1"/>
    <property type="molecule type" value="Genomic_DNA"/>
</dbReference>
<dbReference type="GO" id="GO:0003861">
    <property type="term" value="F:3-isopropylmalate dehydratase activity"/>
    <property type="evidence" value="ECO:0007669"/>
    <property type="project" value="UniProtKB-UniRule"/>
</dbReference>
<keyword evidence="8 12" id="KW-0408">Iron</keyword>
<dbReference type="InterPro" id="IPR036008">
    <property type="entry name" value="Aconitase_4Fe-4S_dom"/>
</dbReference>
<dbReference type="AlphaFoldDB" id="A0A1G9L5D7"/>
<comment type="catalytic activity">
    <reaction evidence="1 12">
        <text>(2R,3S)-3-isopropylmalate = (2S)-2-isopropylmalate</text>
        <dbReference type="Rhea" id="RHEA:32287"/>
        <dbReference type="ChEBI" id="CHEBI:1178"/>
        <dbReference type="ChEBI" id="CHEBI:35121"/>
        <dbReference type="EC" id="4.2.1.33"/>
    </reaction>
</comment>
<dbReference type="InterPro" id="IPR018136">
    <property type="entry name" value="Aconitase_4Fe-4S_BS"/>
</dbReference>
<keyword evidence="6 12" id="KW-0028">Amino-acid biosynthesis</keyword>
<evidence type="ECO:0000256" key="5">
    <source>
        <dbReference type="ARBA" id="ARBA00022485"/>
    </source>
</evidence>
<dbReference type="UniPathway" id="UPA00946"/>
<dbReference type="STRING" id="686624.SAMN04488242_2020"/>
<evidence type="ECO:0000256" key="12">
    <source>
        <dbReference type="HAMAP-Rule" id="MF_01026"/>
    </source>
</evidence>
<keyword evidence="7 12" id="KW-0479">Metal-binding</keyword>
<comment type="function">
    <text evidence="2 12">Catalyzes the isomerization between 2-isopropylmalate and 3-isopropylmalate, via the formation of 2-isopropylmaleate.</text>
</comment>
<dbReference type="InterPro" id="IPR050067">
    <property type="entry name" value="IPM_dehydratase_rel_enz"/>
</dbReference>
<dbReference type="GO" id="GO:0046872">
    <property type="term" value="F:metal ion binding"/>
    <property type="evidence" value="ECO:0007669"/>
    <property type="project" value="UniProtKB-KW"/>
</dbReference>
<evidence type="ECO:0000313" key="16">
    <source>
        <dbReference type="Proteomes" id="UP000199475"/>
    </source>
</evidence>
<dbReference type="PROSITE" id="PS01244">
    <property type="entry name" value="ACONITASE_2"/>
    <property type="match status" value="1"/>
</dbReference>
<feature type="binding site" evidence="12">
    <location>
        <position position="347"/>
    </location>
    <ligand>
        <name>[4Fe-4S] cluster</name>
        <dbReference type="ChEBI" id="CHEBI:49883"/>
    </ligand>
</feature>
<feature type="binding site" evidence="12">
    <location>
        <position position="407"/>
    </location>
    <ligand>
        <name>[4Fe-4S] cluster</name>
        <dbReference type="ChEBI" id="CHEBI:49883"/>
    </ligand>
</feature>
<feature type="region of interest" description="Disordered" evidence="13">
    <location>
        <begin position="418"/>
        <end position="441"/>
    </location>
</feature>
<dbReference type="Gene3D" id="3.30.499.10">
    <property type="entry name" value="Aconitase, domain 3"/>
    <property type="match status" value="2"/>
</dbReference>
<reference evidence="15 16" key="1">
    <citation type="submission" date="2016-10" db="EMBL/GenBank/DDBJ databases">
        <authorList>
            <person name="de Groot N.N."/>
        </authorList>
    </citation>
    <scope>NUCLEOTIDE SEQUENCE [LARGE SCALE GENOMIC DNA]</scope>
    <source>
        <strain evidence="15 16">CGMCC 1.9159</strain>
    </source>
</reference>
<comment type="pathway">
    <text evidence="3 12">Amino-acid biosynthesis; L-leucine biosynthesis; L-leucine from 3-methyl-2-oxobutanoate: step 2/4.</text>
</comment>
<evidence type="ECO:0000256" key="4">
    <source>
        <dbReference type="ARBA" id="ARBA00022430"/>
    </source>
</evidence>
<dbReference type="PROSITE" id="PS00450">
    <property type="entry name" value="ACONITASE_1"/>
    <property type="match status" value="1"/>
</dbReference>
<feature type="domain" description="Aconitase/3-isopropylmalate dehydratase large subunit alpha/beta/alpha" evidence="14">
    <location>
        <begin position="7"/>
        <end position="457"/>
    </location>
</feature>
<dbReference type="Pfam" id="PF00330">
    <property type="entry name" value="Aconitase"/>
    <property type="match status" value="1"/>
</dbReference>
<dbReference type="Proteomes" id="UP000199475">
    <property type="component" value="Unassembled WGS sequence"/>
</dbReference>
<dbReference type="HAMAP" id="MF_01026">
    <property type="entry name" value="LeuC_type1"/>
    <property type="match status" value="1"/>
</dbReference>
<name>A0A1G9L5D7_9ACTN</name>
<evidence type="ECO:0000256" key="13">
    <source>
        <dbReference type="SAM" id="MobiDB-lite"/>
    </source>
</evidence>
<dbReference type="NCBIfam" id="NF009116">
    <property type="entry name" value="PRK12466.1"/>
    <property type="match status" value="1"/>
</dbReference>
<keyword evidence="11 12" id="KW-0100">Branched-chain amino acid biosynthesis</keyword>
<keyword evidence="4 12" id="KW-0432">Leucine biosynthesis</keyword>
<dbReference type="InterPro" id="IPR015931">
    <property type="entry name" value="Acnase/IPM_dHydase_lsu_aba_1/3"/>
</dbReference>
<evidence type="ECO:0000256" key="8">
    <source>
        <dbReference type="ARBA" id="ARBA00023004"/>
    </source>
</evidence>
<dbReference type="CDD" id="cd01583">
    <property type="entry name" value="IPMI"/>
    <property type="match status" value="1"/>
</dbReference>
<feature type="binding site" evidence="12">
    <location>
        <position position="410"/>
    </location>
    <ligand>
        <name>[4Fe-4S] cluster</name>
        <dbReference type="ChEBI" id="CHEBI:49883"/>
    </ligand>
</feature>
<evidence type="ECO:0000256" key="1">
    <source>
        <dbReference type="ARBA" id="ARBA00000491"/>
    </source>
</evidence>
<dbReference type="OrthoDB" id="9802769at2"/>
<comment type="similarity">
    <text evidence="12">Belongs to the aconitase/IPM isomerase family. LeuC type 1 subfamily.</text>
</comment>
<dbReference type="UniPathway" id="UPA00048">
    <property type="reaction ID" value="UER00071"/>
</dbReference>
<keyword evidence="16" id="KW-1185">Reference proteome</keyword>
<dbReference type="FunFam" id="3.30.499.10:FF:000007">
    <property type="entry name" value="3-isopropylmalate dehydratase large subunit"/>
    <property type="match status" value="1"/>
</dbReference>
<keyword evidence="5 12" id="KW-0004">4Fe-4S</keyword>
<dbReference type="EC" id="4.2.1.33" evidence="12"/>
<evidence type="ECO:0000313" key="15">
    <source>
        <dbReference type="EMBL" id="SDL56943.1"/>
    </source>
</evidence>
<evidence type="ECO:0000256" key="10">
    <source>
        <dbReference type="ARBA" id="ARBA00023239"/>
    </source>
</evidence>
<dbReference type="RefSeq" id="WP_093251610.1">
    <property type="nucleotide sequence ID" value="NZ_FNGP01000003.1"/>
</dbReference>
<dbReference type="InterPro" id="IPR001030">
    <property type="entry name" value="Acoase/IPM_deHydtase_lsu_aba"/>
</dbReference>
<evidence type="ECO:0000256" key="6">
    <source>
        <dbReference type="ARBA" id="ARBA00022605"/>
    </source>
</evidence>